<evidence type="ECO:0000313" key="2">
    <source>
        <dbReference type="Proteomes" id="UP000000305"/>
    </source>
</evidence>
<reference evidence="1 2" key="1">
    <citation type="journal article" date="2011" name="Science">
        <title>The ecoresponsive genome of Daphnia pulex.</title>
        <authorList>
            <person name="Colbourne J.K."/>
            <person name="Pfrender M.E."/>
            <person name="Gilbert D."/>
            <person name="Thomas W.K."/>
            <person name="Tucker A."/>
            <person name="Oakley T.H."/>
            <person name="Tokishita S."/>
            <person name="Aerts A."/>
            <person name="Arnold G.J."/>
            <person name="Basu M.K."/>
            <person name="Bauer D.J."/>
            <person name="Caceres C.E."/>
            <person name="Carmel L."/>
            <person name="Casola C."/>
            <person name="Choi J.H."/>
            <person name="Detter J.C."/>
            <person name="Dong Q."/>
            <person name="Dusheyko S."/>
            <person name="Eads B.D."/>
            <person name="Frohlich T."/>
            <person name="Geiler-Samerotte K.A."/>
            <person name="Gerlach D."/>
            <person name="Hatcher P."/>
            <person name="Jogdeo S."/>
            <person name="Krijgsveld J."/>
            <person name="Kriventseva E.V."/>
            <person name="Kultz D."/>
            <person name="Laforsch C."/>
            <person name="Lindquist E."/>
            <person name="Lopez J."/>
            <person name="Manak J.R."/>
            <person name="Muller J."/>
            <person name="Pangilinan J."/>
            <person name="Patwardhan R.P."/>
            <person name="Pitluck S."/>
            <person name="Pritham E.J."/>
            <person name="Rechtsteiner A."/>
            <person name="Rho M."/>
            <person name="Rogozin I.B."/>
            <person name="Sakarya O."/>
            <person name="Salamov A."/>
            <person name="Schaack S."/>
            <person name="Shapiro H."/>
            <person name="Shiga Y."/>
            <person name="Skalitzky C."/>
            <person name="Smith Z."/>
            <person name="Souvorov A."/>
            <person name="Sung W."/>
            <person name="Tang Z."/>
            <person name="Tsuchiya D."/>
            <person name="Tu H."/>
            <person name="Vos H."/>
            <person name="Wang M."/>
            <person name="Wolf Y.I."/>
            <person name="Yamagata H."/>
            <person name="Yamada T."/>
            <person name="Ye Y."/>
            <person name="Shaw J.R."/>
            <person name="Andrews J."/>
            <person name="Crease T.J."/>
            <person name="Tang H."/>
            <person name="Lucas S.M."/>
            <person name="Robertson H.M."/>
            <person name="Bork P."/>
            <person name="Koonin E.V."/>
            <person name="Zdobnov E.M."/>
            <person name="Grigoriev I.V."/>
            <person name="Lynch M."/>
            <person name="Boore J.L."/>
        </authorList>
    </citation>
    <scope>NUCLEOTIDE SEQUENCE [LARGE SCALE GENOMIC DNA]</scope>
</reference>
<proteinExistence type="predicted"/>
<dbReference type="AlphaFoldDB" id="E9GWE9"/>
<dbReference type="PhylomeDB" id="E9GWE9"/>
<name>E9GWE9_DAPPU</name>
<evidence type="ECO:0000313" key="1">
    <source>
        <dbReference type="EMBL" id="EFX76198.1"/>
    </source>
</evidence>
<dbReference type="KEGG" id="dpx:DAPPUDRAFT_107229"/>
<dbReference type="EMBL" id="GL732570">
    <property type="protein sequence ID" value="EFX76198.1"/>
    <property type="molecule type" value="Genomic_DNA"/>
</dbReference>
<protein>
    <submittedName>
        <fullName evidence="1">Uncharacterized protein</fullName>
    </submittedName>
</protein>
<accession>E9GWE9</accession>
<dbReference type="Proteomes" id="UP000000305">
    <property type="component" value="Unassembled WGS sequence"/>
</dbReference>
<gene>
    <name evidence="1" type="ORF">DAPPUDRAFT_107229</name>
</gene>
<organism evidence="1 2">
    <name type="scientific">Daphnia pulex</name>
    <name type="common">Water flea</name>
    <dbReference type="NCBI Taxonomy" id="6669"/>
    <lineage>
        <taxon>Eukaryota</taxon>
        <taxon>Metazoa</taxon>
        <taxon>Ecdysozoa</taxon>
        <taxon>Arthropoda</taxon>
        <taxon>Crustacea</taxon>
        <taxon>Branchiopoda</taxon>
        <taxon>Diplostraca</taxon>
        <taxon>Cladocera</taxon>
        <taxon>Anomopoda</taxon>
        <taxon>Daphniidae</taxon>
        <taxon>Daphnia</taxon>
    </lineage>
</organism>
<sequence length="378" mass="42544">MEKRMKEFRRGVAVKNETVQEIGNTRILKQWRANKKHFCQKRKTAFPNWPWQMVFFQKIYFYREPHGIHCQNPAHLGSVATLDVERDFCERCVKNGGSYTNYSFHWTLPELISIPSTCPIFFVVLVSRNSKRNSIANSMYADLNETILDNHRKIASILKLDTGLDYEIHVIAEIGQQGSVLSLLSDSHGHIFTDDNQLHLPAADISNLFISTPTAQPSDNNKRGVERNFTMLSGEQMLERGEEIQITQNSPESTEENIDGYITGMAIEGSSRVHRNVNYRKSKQLERHRVGEGKVIHINPVELTCSTVDPAELPVPSTAQFCCCDCFSPNAGTGGIKWKCCCCGCLGHESIAARLSFLRTGDLHGPAHSSDGSERVQT</sequence>
<dbReference type="HOGENOM" id="CLU_732081_0_0_1"/>
<dbReference type="InParanoid" id="E9GWE9"/>
<keyword evidence="2" id="KW-1185">Reference proteome</keyword>